<dbReference type="NCBIfam" id="NF008316">
    <property type="entry name" value="PRK11104.1"/>
    <property type="match status" value="1"/>
</dbReference>
<feature type="domain" description="Flavodoxin-like" evidence="8">
    <location>
        <begin position="27"/>
        <end position="160"/>
    </location>
</feature>
<dbReference type="AlphaFoldDB" id="A0A4R7B563"/>
<dbReference type="GO" id="GO:0005886">
    <property type="term" value="C:plasma membrane"/>
    <property type="evidence" value="ECO:0007669"/>
    <property type="project" value="UniProtKB-SubCell"/>
</dbReference>
<comment type="catalytic activity">
    <reaction evidence="7">
        <text>protoporphyrinogen IX + 3 a menaquinone = protoporphyrin IX + 3 a menaquinol</text>
        <dbReference type="Rhea" id="RHEA:27409"/>
        <dbReference type="Rhea" id="RHEA-COMP:9537"/>
        <dbReference type="Rhea" id="RHEA-COMP:9539"/>
        <dbReference type="ChEBI" id="CHEBI:16374"/>
        <dbReference type="ChEBI" id="CHEBI:18151"/>
        <dbReference type="ChEBI" id="CHEBI:57306"/>
        <dbReference type="ChEBI" id="CHEBI:57307"/>
        <dbReference type="EC" id="1.3.5.3"/>
    </reaction>
</comment>
<evidence type="ECO:0000256" key="7">
    <source>
        <dbReference type="HAMAP-Rule" id="MF_00853"/>
    </source>
</evidence>
<evidence type="ECO:0000256" key="1">
    <source>
        <dbReference type="ARBA" id="ARBA00022630"/>
    </source>
</evidence>
<dbReference type="InterPro" id="IPR052200">
    <property type="entry name" value="Protoporphyrinogen_IX_DH"/>
</dbReference>
<comment type="pathway">
    <text evidence="7">Porphyrin-containing compound metabolism; protoporphyrin-IX biosynthesis; protoporphyrin-IX from protoporphyrinogen-IX: step 1/1.</text>
</comment>
<evidence type="ECO:0000256" key="2">
    <source>
        <dbReference type="ARBA" id="ARBA00022643"/>
    </source>
</evidence>
<comment type="similarity">
    <text evidence="7">Belongs to the HemG family.</text>
</comment>
<sequence>MRKSMALLGSLRGAFGPSNVPPTMTDILILYSTTDGHTHAICRYAEQILKQHGYTVSIADLAAPPPLVAQRAVLIGASIRYGRHQPAVAAFLRQRRDWLQARPCALFSVSLTARKPGRDRVARNPYLRRLIGEIGWQPALVTAFAGKLDYPRYRWLDRQIIRLIMWLTGGPTDPATVRVFTDWQAVAAFSLALAQRLCTNENGAASTRETAPSALGAKLRRRPLRGQAARPTLR</sequence>
<comment type="catalytic activity">
    <reaction evidence="7">
        <text>protoporphyrinogen IX + 3 a ubiquinone = protoporphyrin IX + 3 a ubiquinol</text>
        <dbReference type="Rhea" id="RHEA:63936"/>
        <dbReference type="Rhea" id="RHEA-COMP:9565"/>
        <dbReference type="Rhea" id="RHEA-COMP:9566"/>
        <dbReference type="ChEBI" id="CHEBI:16389"/>
        <dbReference type="ChEBI" id="CHEBI:17976"/>
        <dbReference type="ChEBI" id="CHEBI:57306"/>
        <dbReference type="ChEBI" id="CHEBI:57307"/>
    </reaction>
</comment>
<keyword evidence="2 7" id="KW-0288">FMN</keyword>
<gene>
    <name evidence="7" type="primary">hemG</name>
    <name evidence="9" type="ORF">DFP86_109162</name>
</gene>
<evidence type="ECO:0000313" key="9">
    <source>
        <dbReference type="EMBL" id="TDR77915.1"/>
    </source>
</evidence>
<dbReference type="SUPFAM" id="SSF52218">
    <property type="entry name" value="Flavoproteins"/>
    <property type="match status" value="1"/>
</dbReference>
<keyword evidence="10" id="KW-1185">Reference proteome</keyword>
<dbReference type="PROSITE" id="PS50902">
    <property type="entry name" value="FLAVODOXIN_LIKE"/>
    <property type="match status" value="1"/>
</dbReference>
<dbReference type="GO" id="GO:0010181">
    <property type="term" value="F:FMN binding"/>
    <property type="evidence" value="ECO:0007669"/>
    <property type="project" value="UniProtKB-UniRule"/>
</dbReference>
<evidence type="ECO:0000313" key="10">
    <source>
        <dbReference type="Proteomes" id="UP000295611"/>
    </source>
</evidence>
<proteinExistence type="inferred from homology"/>
<dbReference type="GO" id="GO:0006782">
    <property type="term" value="P:protoporphyrinogen IX biosynthetic process"/>
    <property type="evidence" value="ECO:0007669"/>
    <property type="project" value="UniProtKB-UniRule"/>
</dbReference>
<accession>A0A4R7B563</accession>
<comment type="catalytic activity">
    <reaction evidence="7">
        <text>protoporphyrinogen IX + 3 a quinone = protoporphyrin IX + 3 a quinol</text>
        <dbReference type="Rhea" id="RHEA:65032"/>
        <dbReference type="ChEBI" id="CHEBI:24646"/>
        <dbReference type="ChEBI" id="CHEBI:57306"/>
        <dbReference type="ChEBI" id="CHEBI:57307"/>
        <dbReference type="ChEBI" id="CHEBI:132124"/>
        <dbReference type="EC" id="1.3.5.3"/>
    </reaction>
</comment>
<evidence type="ECO:0000256" key="3">
    <source>
        <dbReference type="ARBA" id="ARBA00022741"/>
    </source>
</evidence>
<dbReference type="GO" id="GO:0070819">
    <property type="term" value="F:menaquinone-dependent protoporphyrinogen oxidase activity"/>
    <property type="evidence" value="ECO:0007669"/>
    <property type="project" value="UniProtKB-UniRule"/>
</dbReference>
<name>A0A4R7B563_9NEIS</name>
<comment type="function">
    <text evidence="7">Catalyzes the 6-electron oxidation of protoporphyrinogen IX to form protoporphyrin IX; under anaerobic conditions uses menaquinone as an electron acceptor, under aerobic conditions uses ubiquinone as an electron acceptor.</text>
</comment>
<dbReference type="HAMAP" id="MF_00853">
    <property type="entry name" value="HemG"/>
    <property type="match status" value="1"/>
</dbReference>
<comment type="caution">
    <text evidence="9">The sequence shown here is derived from an EMBL/GenBank/DDBJ whole genome shotgun (WGS) entry which is preliminary data.</text>
</comment>
<keyword evidence="3 7" id="KW-0547">Nucleotide-binding</keyword>
<dbReference type="EC" id="1.3.5.3" evidence="7"/>
<comment type="cofactor">
    <cofactor evidence="7">
        <name>FMN</name>
        <dbReference type="ChEBI" id="CHEBI:58210"/>
    </cofactor>
    <text evidence="7">Binds 1 FMN non-covalently per subunit.</text>
</comment>
<dbReference type="UniPathway" id="UPA00251">
    <property type="reaction ID" value="UER00324"/>
</dbReference>
<dbReference type="InterPro" id="IPR044264">
    <property type="entry name" value="HemG"/>
</dbReference>
<dbReference type="InterPro" id="IPR026816">
    <property type="entry name" value="Flavodoxin_dom"/>
</dbReference>
<dbReference type="Pfam" id="PF12724">
    <property type="entry name" value="Flavodoxin_5"/>
    <property type="match status" value="1"/>
</dbReference>
<dbReference type="GO" id="GO:0004729">
    <property type="term" value="F:oxygen-dependent protoporphyrinogen oxidase activity"/>
    <property type="evidence" value="ECO:0007669"/>
    <property type="project" value="InterPro"/>
</dbReference>
<comment type="subcellular location">
    <subcellularLocation>
        <location evidence="7">Cell membrane</location>
        <topology evidence="7">Peripheral membrane protein</topology>
    </subcellularLocation>
</comment>
<evidence type="ECO:0000256" key="5">
    <source>
        <dbReference type="ARBA" id="ARBA00023136"/>
    </source>
</evidence>
<dbReference type="EMBL" id="SNZP01000009">
    <property type="protein sequence ID" value="TDR77915.1"/>
    <property type="molecule type" value="Genomic_DNA"/>
</dbReference>
<dbReference type="Gene3D" id="3.40.50.360">
    <property type="match status" value="1"/>
</dbReference>
<evidence type="ECO:0000256" key="4">
    <source>
        <dbReference type="ARBA" id="ARBA00023002"/>
    </source>
</evidence>
<dbReference type="PANTHER" id="PTHR38030">
    <property type="entry name" value="PROTOPORPHYRINOGEN IX DEHYDROGENASE [MENAQUINONE]"/>
    <property type="match status" value="1"/>
</dbReference>
<keyword evidence="1 7" id="KW-0285">Flavoprotein</keyword>
<dbReference type="InterPro" id="IPR029039">
    <property type="entry name" value="Flavoprotein-like_sf"/>
</dbReference>
<reference evidence="9 10" key="1">
    <citation type="submission" date="2019-03" db="EMBL/GenBank/DDBJ databases">
        <title>Genomic Encyclopedia of Type Strains, Phase III (KMG-III): the genomes of soil and plant-associated and newly described type strains.</title>
        <authorList>
            <person name="Whitman W."/>
        </authorList>
    </citation>
    <scope>NUCLEOTIDE SEQUENCE [LARGE SCALE GENOMIC DNA]</scope>
    <source>
        <strain evidence="9 10">CECT 8976</strain>
    </source>
</reference>
<dbReference type="Proteomes" id="UP000295611">
    <property type="component" value="Unassembled WGS sequence"/>
</dbReference>
<keyword evidence="5" id="KW-0472">Membrane</keyword>
<keyword evidence="6 7" id="KW-0627">Porphyrin biosynthesis</keyword>
<dbReference type="PANTHER" id="PTHR38030:SF2">
    <property type="entry name" value="PROTOPORPHYRINOGEN IX DEHYDROGENASE [QUINONE]"/>
    <property type="match status" value="1"/>
</dbReference>
<keyword evidence="7" id="KW-1003">Cell membrane</keyword>
<dbReference type="InterPro" id="IPR008254">
    <property type="entry name" value="Flavodoxin/NO_synth"/>
</dbReference>
<organism evidence="9 10">
    <name type="scientific">Paludibacterium purpuratum</name>
    <dbReference type="NCBI Taxonomy" id="1144873"/>
    <lineage>
        <taxon>Bacteria</taxon>
        <taxon>Pseudomonadati</taxon>
        <taxon>Pseudomonadota</taxon>
        <taxon>Betaproteobacteria</taxon>
        <taxon>Neisseriales</taxon>
        <taxon>Chromobacteriaceae</taxon>
        <taxon>Paludibacterium</taxon>
    </lineage>
</organism>
<keyword evidence="4 7" id="KW-0560">Oxidoreductase</keyword>
<protein>
    <recommendedName>
        <fullName evidence="7">Protoporphyrinogen IX dehydrogenase [quinone]</fullName>
        <ecNumber evidence="7">1.3.5.3</ecNumber>
    </recommendedName>
    <alternativeName>
        <fullName evidence="7">Protoporphyrinogen IX dehydrogenase [menaquinone]</fullName>
    </alternativeName>
    <alternativeName>
        <fullName evidence="7">Protoporphyrinogen IX dehydrogenase [ubiquinone]</fullName>
    </alternativeName>
    <alternativeName>
        <fullName evidence="7">Protoporphyrinogen oxidase</fullName>
        <shortName evidence="7">PPO</shortName>
    </alternativeName>
</protein>
<evidence type="ECO:0000259" key="8">
    <source>
        <dbReference type="PROSITE" id="PS50902"/>
    </source>
</evidence>
<evidence type="ECO:0000256" key="6">
    <source>
        <dbReference type="ARBA" id="ARBA00023244"/>
    </source>
</evidence>